<protein>
    <submittedName>
        <fullName evidence="4">Copper chaperone</fullName>
    </submittedName>
</protein>
<dbReference type="Proteomes" id="UP000765891">
    <property type="component" value="Unassembled WGS sequence"/>
</dbReference>
<gene>
    <name evidence="4" type="ORF">J2752_002419</name>
</gene>
<name>A0A8T4GPF9_9EURY</name>
<dbReference type="EMBL" id="JAGGKO010000004">
    <property type="protein sequence ID" value="MBP1955496.1"/>
    <property type="molecule type" value="Genomic_DNA"/>
</dbReference>
<dbReference type="InterPro" id="IPR036163">
    <property type="entry name" value="HMA_dom_sf"/>
</dbReference>
<dbReference type="OrthoDB" id="44171at2157"/>
<accession>A0A8T4GPF9</accession>
<keyword evidence="1" id="KW-0479">Metal-binding</keyword>
<evidence type="ECO:0000313" key="5">
    <source>
        <dbReference type="Proteomes" id="UP000765891"/>
    </source>
</evidence>
<evidence type="ECO:0000259" key="3">
    <source>
        <dbReference type="PROSITE" id="PS50846"/>
    </source>
</evidence>
<evidence type="ECO:0000256" key="1">
    <source>
        <dbReference type="ARBA" id="ARBA00022723"/>
    </source>
</evidence>
<dbReference type="CDD" id="cd00371">
    <property type="entry name" value="HMA"/>
    <property type="match status" value="1"/>
</dbReference>
<dbReference type="AlphaFoldDB" id="A0A8T4GPF9"/>
<dbReference type="PROSITE" id="PS50846">
    <property type="entry name" value="HMA_2"/>
    <property type="match status" value="1"/>
</dbReference>
<sequence length="78" mass="7907">MVTKLRVRGMGCDGCVDIVSGALSEASGAGDVDVDLASGEATVEGDVDSDELVGKVERAGYEAEVAGSEPVSDDDDEE</sequence>
<dbReference type="GO" id="GO:0046872">
    <property type="term" value="F:metal ion binding"/>
    <property type="evidence" value="ECO:0007669"/>
    <property type="project" value="UniProtKB-KW"/>
</dbReference>
<dbReference type="SUPFAM" id="SSF55008">
    <property type="entry name" value="HMA, heavy metal-associated domain"/>
    <property type="match status" value="1"/>
</dbReference>
<evidence type="ECO:0000313" key="4">
    <source>
        <dbReference type="EMBL" id="MBP1955496.1"/>
    </source>
</evidence>
<dbReference type="InterPro" id="IPR006121">
    <property type="entry name" value="HMA_dom"/>
</dbReference>
<organism evidence="4 5">
    <name type="scientific">Halarchaeum rubridurum</name>
    <dbReference type="NCBI Taxonomy" id="489911"/>
    <lineage>
        <taxon>Archaea</taxon>
        <taxon>Methanobacteriati</taxon>
        <taxon>Methanobacteriota</taxon>
        <taxon>Stenosarchaea group</taxon>
        <taxon>Halobacteria</taxon>
        <taxon>Halobacteriales</taxon>
        <taxon>Halobacteriaceae</taxon>
    </lineage>
</organism>
<evidence type="ECO:0000256" key="2">
    <source>
        <dbReference type="SAM" id="MobiDB-lite"/>
    </source>
</evidence>
<dbReference type="Gene3D" id="3.30.70.100">
    <property type="match status" value="1"/>
</dbReference>
<dbReference type="Pfam" id="PF00403">
    <property type="entry name" value="HMA"/>
    <property type="match status" value="1"/>
</dbReference>
<proteinExistence type="predicted"/>
<dbReference type="InterPro" id="IPR017969">
    <property type="entry name" value="Heavy-metal-associated_CS"/>
</dbReference>
<feature type="domain" description="HMA" evidence="3">
    <location>
        <begin position="1"/>
        <end position="64"/>
    </location>
</feature>
<feature type="region of interest" description="Disordered" evidence="2">
    <location>
        <begin position="59"/>
        <end position="78"/>
    </location>
</feature>
<reference evidence="4" key="1">
    <citation type="submission" date="2021-03" db="EMBL/GenBank/DDBJ databases">
        <title>Genomic Encyclopedia of Type Strains, Phase IV (KMG-IV): sequencing the most valuable type-strain genomes for metagenomic binning, comparative biology and taxonomic classification.</title>
        <authorList>
            <person name="Goeker M."/>
        </authorList>
    </citation>
    <scope>NUCLEOTIDE SEQUENCE</scope>
    <source>
        <strain evidence="4">DSM 22443</strain>
    </source>
</reference>
<dbReference type="PROSITE" id="PS01047">
    <property type="entry name" value="HMA_1"/>
    <property type="match status" value="1"/>
</dbReference>
<dbReference type="RefSeq" id="WP_188872802.1">
    <property type="nucleotide sequence ID" value="NZ_BMOO01000005.1"/>
</dbReference>
<comment type="caution">
    <text evidence="4">The sequence shown here is derived from an EMBL/GenBank/DDBJ whole genome shotgun (WGS) entry which is preliminary data.</text>
</comment>